<name>A0ABR4C870_9HELO</name>
<keyword evidence="1" id="KW-0472">Membrane</keyword>
<proteinExistence type="predicted"/>
<sequence>MFILGDAESPSHFAFSSFSPFSCFDVFCLVGLRVVILPLLNDLRETRYPDHRSMNLNSHLTYTLYLHFSEYP</sequence>
<comment type="caution">
    <text evidence="2">The sequence shown here is derived from an EMBL/GenBank/DDBJ whole genome shotgun (WGS) entry which is preliminary data.</text>
</comment>
<keyword evidence="3" id="KW-1185">Reference proteome</keyword>
<dbReference type="Proteomes" id="UP001595075">
    <property type="component" value="Unassembled WGS sequence"/>
</dbReference>
<gene>
    <name evidence="2" type="ORF">VTL71DRAFT_3605</name>
</gene>
<evidence type="ECO:0000313" key="3">
    <source>
        <dbReference type="Proteomes" id="UP001595075"/>
    </source>
</evidence>
<evidence type="ECO:0000256" key="1">
    <source>
        <dbReference type="SAM" id="Phobius"/>
    </source>
</evidence>
<reference evidence="2 3" key="1">
    <citation type="journal article" date="2024" name="Commun. Biol.">
        <title>Comparative genomic analysis of thermophilic fungi reveals convergent evolutionary adaptations and gene losses.</title>
        <authorList>
            <person name="Steindorff A.S."/>
            <person name="Aguilar-Pontes M.V."/>
            <person name="Robinson A.J."/>
            <person name="Andreopoulos B."/>
            <person name="LaButti K."/>
            <person name="Kuo A."/>
            <person name="Mondo S."/>
            <person name="Riley R."/>
            <person name="Otillar R."/>
            <person name="Haridas S."/>
            <person name="Lipzen A."/>
            <person name="Grimwood J."/>
            <person name="Schmutz J."/>
            <person name="Clum A."/>
            <person name="Reid I.D."/>
            <person name="Moisan M.C."/>
            <person name="Butler G."/>
            <person name="Nguyen T.T.M."/>
            <person name="Dewar K."/>
            <person name="Conant G."/>
            <person name="Drula E."/>
            <person name="Henrissat B."/>
            <person name="Hansel C."/>
            <person name="Singer S."/>
            <person name="Hutchinson M.I."/>
            <person name="de Vries R.P."/>
            <person name="Natvig D.O."/>
            <person name="Powell A.J."/>
            <person name="Tsang A."/>
            <person name="Grigoriev I.V."/>
        </authorList>
    </citation>
    <scope>NUCLEOTIDE SEQUENCE [LARGE SCALE GENOMIC DNA]</scope>
    <source>
        <strain evidence="2 3">CBS 494.80</strain>
    </source>
</reference>
<protein>
    <submittedName>
        <fullName evidence="2">Uncharacterized protein</fullName>
    </submittedName>
</protein>
<keyword evidence="1" id="KW-1133">Transmembrane helix</keyword>
<organism evidence="2 3">
    <name type="scientific">Oculimacula yallundae</name>
    <dbReference type="NCBI Taxonomy" id="86028"/>
    <lineage>
        <taxon>Eukaryota</taxon>
        <taxon>Fungi</taxon>
        <taxon>Dikarya</taxon>
        <taxon>Ascomycota</taxon>
        <taxon>Pezizomycotina</taxon>
        <taxon>Leotiomycetes</taxon>
        <taxon>Helotiales</taxon>
        <taxon>Ploettnerulaceae</taxon>
        <taxon>Oculimacula</taxon>
    </lineage>
</organism>
<evidence type="ECO:0000313" key="2">
    <source>
        <dbReference type="EMBL" id="KAL2065935.1"/>
    </source>
</evidence>
<accession>A0ABR4C870</accession>
<dbReference type="EMBL" id="JAZHXI010000012">
    <property type="protein sequence ID" value="KAL2065935.1"/>
    <property type="molecule type" value="Genomic_DNA"/>
</dbReference>
<keyword evidence="1" id="KW-0812">Transmembrane</keyword>
<feature type="transmembrane region" description="Helical" evidence="1">
    <location>
        <begin position="18"/>
        <end position="40"/>
    </location>
</feature>